<protein>
    <submittedName>
        <fullName evidence="7">LysE family translocator</fullName>
    </submittedName>
</protein>
<evidence type="ECO:0000313" key="8">
    <source>
        <dbReference type="Proteomes" id="UP001169862"/>
    </source>
</evidence>
<keyword evidence="5 6" id="KW-0472">Membrane</keyword>
<accession>A0AAW7XI92</accession>
<dbReference type="PIRSF" id="PIRSF006324">
    <property type="entry name" value="LeuE"/>
    <property type="match status" value="1"/>
</dbReference>
<dbReference type="Pfam" id="PF01810">
    <property type="entry name" value="LysE"/>
    <property type="match status" value="1"/>
</dbReference>
<evidence type="ECO:0000256" key="5">
    <source>
        <dbReference type="ARBA" id="ARBA00023136"/>
    </source>
</evidence>
<feature type="transmembrane region" description="Helical" evidence="6">
    <location>
        <begin position="69"/>
        <end position="88"/>
    </location>
</feature>
<name>A0AAW7XI92_9GAMM</name>
<organism evidence="7 8">
    <name type="scientific">Neptunomonas phycophila</name>
    <dbReference type="NCBI Taxonomy" id="1572645"/>
    <lineage>
        <taxon>Bacteria</taxon>
        <taxon>Pseudomonadati</taxon>
        <taxon>Pseudomonadota</taxon>
        <taxon>Gammaproteobacteria</taxon>
        <taxon>Oceanospirillales</taxon>
        <taxon>Oceanospirillaceae</taxon>
        <taxon>Neptunomonas</taxon>
    </lineage>
</organism>
<sequence>MDLHNIITFIAVATLLVISPGPNGFLIAKTVPMSGQKAGFANVGGFVAAFYVHGTLSIFGISILLVQSAVAFTLFKMLGAAYLIWIGIKAIRSAINQKAITNIGLPQETQKKISIRNAFLEGFVTNALNPKVSMFYLAAFPQFITLESNAFSAYALVSAHSLVNLIWFSIMVLALSRVKSAANSAKFRKWLNSITGVVFIGFGAKLALMKSS</sequence>
<gene>
    <name evidence="7" type="ORF">Q4490_03360</name>
</gene>
<dbReference type="PANTHER" id="PTHR30086">
    <property type="entry name" value="ARGININE EXPORTER PROTEIN ARGO"/>
    <property type="match status" value="1"/>
</dbReference>
<dbReference type="GO" id="GO:0015171">
    <property type="term" value="F:amino acid transmembrane transporter activity"/>
    <property type="evidence" value="ECO:0007669"/>
    <property type="project" value="TreeGrafter"/>
</dbReference>
<comment type="subcellular location">
    <subcellularLocation>
        <location evidence="1">Cell membrane</location>
        <topology evidence="1">Multi-pass membrane protein</topology>
    </subcellularLocation>
</comment>
<feature type="transmembrane region" description="Helical" evidence="6">
    <location>
        <begin position="40"/>
        <end position="63"/>
    </location>
</feature>
<proteinExistence type="predicted"/>
<feature type="transmembrane region" description="Helical" evidence="6">
    <location>
        <begin position="118"/>
        <end position="139"/>
    </location>
</feature>
<evidence type="ECO:0000256" key="6">
    <source>
        <dbReference type="SAM" id="Phobius"/>
    </source>
</evidence>
<reference evidence="7" key="1">
    <citation type="submission" date="2023-07" db="EMBL/GenBank/DDBJ databases">
        <title>Genome content predicts the carbon catabolic preferences of heterotrophic bacteria.</title>
        <authorList>
            <person name="Gralka M."/>
        </authorList>
    </citation>
    <scope>NUCLEOTIDE SEQUENCE</scope>
    <source>
        <strain evidence="7">I2M16</strain>
    </source>
</reference>
<feature type="transmembrane region" description="Helical" evidence="6">
    <location>
        <begin position="151"/>
        <end position="178"/>
    </location>
</feature>
<dbReference type="Proteomes" id="UP001169862">
    <property type="component" value="Unassembled WGS sequence"/>
</dbReference>
<dbReference type="GO" id="GO:0005886">
    <property type="term" value="C:plasma membrane"/>
    <property type="evidence" value="ECO:0007669"/>
    <property type="project" value="UniProtKB-SubCell"/>
</dbReference>
<keyword evidence="4 6" id="KW-1133">Transmembrane helix</keyword>
<keyword evidence="3 6" id="KW-0812">Transmembrane</keyword>
<evidence type="ECO:0000256" key="2">
    <source>
        <dbReference type="ARBA" id="ARBA00022475"/>
    </source>
</evidence>
<evidence type="ECO:0000256" key="3">
    <source>
        <dbReference type="ARBA" id="ARBA00022692"/>
    </source>
</evidence>
<evidence type="ECO:0000313" key="7">
    <source>
        <dbReference type="EMBL" id="MDO6452595.1"/>
    </source>
</evidence>
<evidence type="ECO:0000256" key="1">
    <source>
        <dbReference type="ARBA" id="ARBA00004651"/>
    </source>
</evidence>
<dbReference type="RefSeq" id="WP_303548633.1">
    <property type="nucleotide sequence ID" value="NZ_JAUOPG010000002.1"/>
</dbReference>
<dbReference type="InterPro" id="IPR001123">
    <property type="entry name" value="LeuE-type"/>
</dbReference>
<evidence type="ECO:0000256" key="4">
    <source>
        <dbReference type="ARBA" id="ARBA00022989"/>
    </source>
</evidence>
<dbReference type="PANTHER" id="PTHR30086:SF20">
    <property type="entry name" value="ARGININE EXPORTER PROTEIN ARGO-RELATED"/>
    <property type="match status" value="1"/>
</dbReference>
<dbReference type="AlphaFoldDB" id="A0AAW7XI92"/>
<feature type="transmembrane region" description="Helical" evidence="6">
    <location>
        <begin position="6"/>
        <end position="28"/>
    </location>
</feature>
<keyword evidence="2" id="KW-1003">Cell membrane</keyword>
<comment type="caution">
    <text evidence="7">The sequence shown here is derived from an EMBL/GenBank/DDBJ whole genome shotgun (WGS) entry which is preliminary data.</text>
</comment>
<dbReference type="EMBL" id="JAUOPG010000002">
    <property type="protein sequence ID" value="MDO6452595.1"/>
    <property type="molecule type" value="Genomic_DNA"/>
</dbReference>
<feature type="transmembrane region" description="Helical" evidence="6">
    <location>
        <begin position="190"/>
        <end position="208"/>
    </location>
</feature>